<dbReference type="Pfam" id="PF06782">
    <property type="entry name" value="UPF0236"/>
    <property type="match status" value="1"/>
</dbReference>
<dbReference type="Proteomes" id="UP000483018">
    <property type="component" value="Unassembled WGS sequence"/>
</dbReference>
<accession>A0A7C8HHD6</accession>
<organism evidence="2 3">
    <name type="scientific">Defluviitalea raffinosedens</name>
    <dbReference type="NCBI Taxonomy" id="1450156"/>
    <lineage>
        <taxon>Bacteria</taxon>
        <taxon>Bacillati</taxon>
        <taxon>Bacillota</taxon>
        <taxon>Clostridia</taxon>
        <taxon>Lachnospirales</taxon>
        <taxon>Defluviitaleaceae</taxon>
        <taxon>Defluviitalea</taxon>
    </lineage>
</organism>
<keyword evidence="3" id="KW-1185">Reference proteome</keyword>
<dbReference type="EMBL" id="WSLF01000010">
    <property type="protein sequence ID" value="KAE9632942.1"/>
    <property type="molecule type" value="Genomic_DNA"/>
</dbReference>
<sequence length="127" mass="14692">MRILNGDGGGWIKGGLIDDTVHFQLDPFHLNRDIIRKVRDKNQRRKIMSLLKEKKVESTLAYLKELLESTTDEKEAGRLTELHTYFFKNKDGLISYQQRDLNIPMPPAGVVYRNLGTMKHHICDIIA</sequence>
<protein>
    <recommendedName>
        <fullName evidence="4">ISLre2 family transposase</fullName>
    </recommendedName>
</protein>
<gene>
    <name evidence="2" type="ORF">GND95_10495</name>
</gene>
<dbReference type="RefSeq" id="WP_158741101.1">
    <property type="nucleotide sequence ID" value="NZ_WSLF01000010.1"/>
</dbReference>
<evidence type="ECO:0000313" key="2">
    <source>
        <dbReference type="EMBL" id="KAE9632942.1"/>
    </source>
</evidence>
<evidence type="ECO:0000313" key="3">
    <source>
        <dbReference type="Proteomes" id="UP000483018"/>
    </source>
</evidence>
<comment type="caution">
    <text evidence="2">The sequence shown here is derived from an EMBL/GenBank/DDBJ whole genome shotgun (WGS) entry which is preliminary data.</text>
</comment>
<evidence type="ECO:0008006" key="4">
    <source>
        <dbReference type="Google" id="ProtNLM"/>
    </source>
</evidence>
<evidence type="ECO:0000256" key="1">
    <source>
        <dbReference type="ARBA" id="ARBA00006539"/>
    </source>
</evidence>
<comment type="similarity">
    <text evidence="1">Belongs to the UPF0236 family.</text>
</comment>
<dbReference type="OrthoDB" id="2162583at2"/>
<dbReference type="InterPro" id="IPR009620">
    <property type="entry name" value="UPF0236"/>
</dbReference>
<reference evidence="2 3" key="1">
    <citation type="submission" date="2019-12" db="EMBL/GenBank/DDBJ databases">
        <title>Defluviitalea raffinosedens, isolated from a biogas fermenter, genome sequencing and characterization.</title>
        <authorList>
            <person name="Rettenmaier R."/>
            <person name="Schneider M."/>
            <person name="Neuhaus K."/>
            <person name="Liebl W."/>
            <person name="Zverlov V."/>
        </authorList>
    </citation>
    <scope>NUCLEOTIDE SEQUENCE [LARGE SCALE GENOMIC DNA]</scope>
    <source>
        <strain evidence="2 3">249c-K6</strain>
    </source>
</reference>
<name>A0A7C8HHD6_9FIRM</name>
<dbReference type="AlphaFoldDB" id="A0A7C8HHD6"/>
<proteinExistence type="inferred from homology"/>